<dbReference type="Gene3D" id="3.40.50.620">
    <property type="entry name" value="HUPs"/>
    <property type="match status" value="1"/>
</dbReference>
<evidence type="ECO:0000313" key="3">
    <source>
        <dbReference type="EMBL" id="MFC7097409.1"/>
    </source>
</evidence>
<comment type="caution">
    <text evidence="3">The sequence shown here is derived from an EMBL/GenBank/DDBJ whole genome shotgun (WGS) entry which is preliminary data.</text>
</comment>
<dbReference type="InterPro" id="IPR014729">
    <property type="entry name" value="Rossmann-like_a/b/a_fold"/>
</dbReference>
<dbReference type="AlphaFoldDB" id="A0ABD5WV45"/>
<dbReference type="Proteomes" id="UP001596388">
    <property type="component" value="Unassembled WGS sequence"/>
</dbReference>
<reference evidence="3 4" key="1">
    <citation type="journal article" date="2019" name="Int. J. Syst. Evol. Microbiol.">
        <title>The Global Catalogue of Microorganisms (GCM) 10K type strain sequencing project: providing services to taxonomists for standard genome sequencing and annotation.</title>
        <authorList>
            <consortium name="The Broad Institute Genomics Platform"/>
            <consortium name="The Broad Institute Genome Sequencing Center for Infectious Disease"/>
            <person name="Wu L."/>
            <person name="Ma J."/>
        </authorList>
    </citation>
    <scope>NUCLEOTIDE SEQUENCE [LARGE SCALE GENOMIC DNA]</scope>
    <source>
        <strain evidence="3 4">DT55</strain>
    </source>
</reference>
<proteinExistence type="inferred from homology"/>
<accession>A0ABD5WV45</accession>
<dbReference type="RefSeq" id="WP_276238114.1">
    <property type="nucleotide sequence ID" value="NZ_CP119989.1"/>
</dbReference>
<evidence type="ECO:0000259" key="2">
    <source>
        <dbReference type="Pfam" id="PF00582"/>
    </source>
</evidence>
<dbReference type="InterPro" id="IPR006015">
    <property type="entry name" value="Universal_stress_UspA"/>
</dbReference>
<organism evidence="3 4">
    <name type="scientific">Halobaculum marinum</name>
    <dbReference type="NCBI Taxonomy" id="3031996"/>
    <lineage>
        <taxon>Archaea</taxon>
        <taxon>Methanobacteriati</taxon>
        <taxon>Methanobacteriota</taxon>
        <taxon>Stenosarchaea group</taxon>
        <taxon>Halobacteria</taxon>
        <taxon>Halobacteriales</taxon>
        <taxon>Haloferacaceae</taxon>
        <taxon>Halobaculum</taxon>
    </lineage>
</organism>
<dbReference type="CDD" id="cd00293">
    <property type="entry name" value="USP-like"/>
    <property type="match status" value="1"/>
</dbReference>
<dbReference type="PANTHER" id="PTHR46268:SF6">
    <property type="entry name" value="UNIVERSAL STRESS PROTEIN UP12"/>
    <property type="match status" value="1"/>
</dbReference>
<evidence type="ECO:0000313" key="4">
    <source>
        <dbReference type="Proteomes" id="UP001596388"/>
    </source>
</evidence>
<dbReference type="PANTHER" id="PTHR46268">
    <property type="entry name" value="STRESS RESPONSE PROTEIN NHAX"/>
    <property type="match status" value="1"/>
</dbReference>
<dbReference type="PRINTS" id="PR01438">
    <property type="entry name" value="UNVRSLSTRESS"/>
</dbReference>
<comment type="similarity">
    <text evidence="1">Belongs to the universal stress protein A family.</text>
</comment>
<evidence type="ECO:0000256" key="1">
    <source>
        <dbReference type="ARBA" id="ARBA00008791"/>
    </source>
</evidence>
<name>A0ABD5WV45_9EURY</name>
<feature type="domain" description="UspA" evidence="2">
    <location>
        <begin position="3"/>
        <end position="129"/>
    </location>
</feature>
<dbReference type="Pfam" id="PF00582">
    <property type="entry name" value="Usp"/>
    <property type="match status" value="1"/>
</dbReference>
<dbReference type="EMBL" id="JBHTAG010000003">
    <property type="protein sequence ID" value="MFC7097409.1"/>
    <property type="molecule type" value="Genomic_DNA"/>
</dbReference>
<sequence length="129" mass="13705">MEVLVAVDGSDNSDRALRRAVAYAEAFDATVDVVHVSDGETSATDDVLERAEATLAELDAEADVSLDVIEMGVPTDREVAKELLALVEREGYDHVFMGHHGVGMVERTILGSAAEGVVRNTTVPVTVVP</sequence>
<gene>
    <name evidence="3" type="ORF">ACFQKD_08835</name>
</gene>
<keyword evidence="4" id="KW-1185">Reference proteome</keyword>
<protein>
    <submittedName>
        <fullName evidence="3">Universal stress protein</fullName>
    </submittedName>
</protein>
<dbReference type="GeneID" id="79268682"/>
<dbReference type="InterPro" id="IPR006016">
    <property type="entry name" value="UspA"/>
</dbReference>
<dbReference type="SUPFAM" id="SSF52402">
    <property type="entry name" value="Adenine nucleotide alpha hydrolases-like"/>
    <property type="match status" value="1"/>
</dbReference>